<dbReference type="STRING" id="1313304.CALK_0586"/>
<feature type="binding site" evidence="4">
    <location>
        <position position="18"/>
    </location>
    <ligand>
        <name>3-amino-2-oxopropyl phosphate</name>
        <dbReference type="ChEBI" id="CHEBI:57279"/>
    </ligand>
</feature>
<keyword evidence="2 4" id="KW-0808">Transferase</keyword>
<feature type="binding site" evidence="4">
    <location>
        <begin position="9"/>
        <end position="10"/>
    </location>
    <ligand>
        <name>1-deoxy-D-xylulose 5-phosphate</name>
        <dbReference type="ChEBI" id="CHEBI:57792"/>
    </ligand>
</feature>
<evidence type="ECO:0000313" key="7">
    <source>
        <dbReference type="Proteomes" id="UP000017148"/>
    </source>
</evidence>
<feature type="binding site" evidence="4">
    <location>
        <position position="100"/>
    </location>
    <ligand>
        <name>1-deoxy-D-xylulose 5-phosphate</name>
        <dbReference type="ChEBI" id="CHEBI:57792"/>
    </ligand>
</feature>
<evidence type="ECO:0000256" key="2">
    <source>
        <dbReference type="ARBA" id="ARBA00022679"/>
    </source>
</evidence>
<feature type="active site" description="Proton donor" evidence="4">
    <location>
        <position position="190"/>
    </location>
</feature>
<dbReference type="SUPFAM" id="SSF63892">
    <property type="entry name" value="Pyridoxine 5'-phosphate synthase"/>
    <property type="match status" value="1"/>
</dbReference>
<comment type="caution">
    <text evidence="6">The sequence shown here is derived from an EMBL/GenBank/DDBJ whole genome shotgun (WGS) entry which is preliminary data.</text>
</comment>
<protein>
    <recommendedName>
        <fullName evidence="4 5">Pyridoxine 5'-phosphate synthase</fullName>
        <shortName evidence="4">PNP synthase</shortName>
        <ecNumber evidence="4 5">2.6.99.2</ecNumber>
    </recommendedName>
</protein>
<feature type="active site" description="Proton acceptor" evidence="4">
    <location>
        <position position="43"/>
    </location>
</feature>
<dbReference type="eggNOG" id="COG0854">
    <property type="taxonomic scope" value="Bacteria"/>
</dbReference>
<evidence type="ECO:0000313" key="6">
    <source>
        <dbReference type="EMBL" id="ERP38815.1"/>
    </source>
</evidence>
<feature type="binding site" evidence="4">
    <location>
        <position position="7"/>
    </location>
    <ligand>
        <name>3-amino-2-oxopropyl phosphate</name>
        <dbReference type="ChEBI" id="CHEBI:57279"/>
    </ligand>
</feature>
<dbReference type="Proteomes" id="UP000017148">
    <property type="component" value="Unassembled WGS sequence"/>
</dbReference>
<name>U7D7A4_9BACT</name>
<dbReference type="OrthoDB" id="9806590at2"/>
<comment type="subcellular location">
    <subcellularLocation>
        <location evidence="4">Cytoplasm</location>
    </subcellularLocation>
</comment>
<dbReference type="GO" id="GO:0005829">
    <property type="term" value="C:cytosol"/>
    <property type="evidence" value="ECO:0007669"/>
    <property type="project" value="TreeGrafter"/>
</dbReference>
<dbReference type="HAMAP" id="MF_00279">
    <property type="entry name" value="PdxJ"/>
    <property type="match status" value="1"/>
</dbReference>
<comment type="function">
    <text evidence="4">Catalyzes the complicated ring closure reaction between the two acyclic compounds 1-deoxy-D-xylulose-5-phosphate (DXP) and 3-amino-2-oxopropyl phosphate (1-amino-acetone-3-phosphate or AAP) to form pyridoxine 5'-phosphate (PNP) and inorganic phosphate.</text>
</comment>
<dbReference type="Gene3D" id="3.20.20.70">
    <property type="entry name" value="Aldolase class I"/>
    <property type="match status" value="1"/>
</dbReference>
<feature type="binding site" evidence="4">
    <location>
        <begin position="212"/>
        <end position="213"/>
    </location>
    <ligand>
        <name>3-amino-2-oxopropyl phosphate</name>
        <dbReference type="ChEBI" id="CHEBI:57279"/>
    </ligand>
</feature>
<dbReference type="GO" id="GO:0008615">
    <property type="term" value="P:pyridoxine biosynthetic process"/>
    <property type="evidence" value="ECO:0007669"/>
    <property type="project" value="UniProtKB-UniRule"/>
</dbReference>
<dbReference type="NCBIfam" id="TIGR00559">
    <property type="entry name" value="pdxJ"/>
    <property type="match status" value="1"/>
</dbReference>
<feature type="binding site" evidence="4">
    <location>
        <position position="45"/>
    </location>
    <ligand>
        <name>1-deoxy-D-xylulose 5-phosphate</name>
        <dbReference type="ChEBI" id="CHEBI:57792"/>
    </ligand>
</feature>
<reference evidence="6 7" key="1">
    <citation type="journal article" date="2013" name="Environ. Microbiol.">
        <title>Genome analysis of Chitinivibrio alkaliphilus gen. nov., sp. nov., a novel extremely haloalkaliphilic anaerobic chitinolytic bacterium from the candidate phylum Termite Group 3.</title>
        <authorList>
            <person name="Sorokin D.Y."/>
            <person name="Gumerov V.M."/>
            <person name="Rakitin A.L."/>
            <person name="Beletsky A.V."/>
            <person name="Damste J.S."/>
            <person name="Muyzer G."/>
            <person name="Mardanov A.V."/>
            <person name="Ravin N.V."/>
        </authorList>
    </citation>
    <scope>NUCLEOTIDE SEQUENCE [LARGE SCALE GENOMIC DNA]</scope>
    <source>
        <strain evidence="6 7">ACht1</strain>
    </source>
</reference>
<keyword evidence="7" id="KW-1185">Reference proteome</keyword>
<gene>
    <name evidence="4" type="primary">pdxJ</name>
    <name evidence="6" type="ORF">CALK_0586</name>
</gene>
<keyword evidence="1 4" id="KW-0963">Cytoplasm</keyword>
<evidence type="ECO:0000256" key="3">
    <source>
        <dbReference type="ARBA" id="ARBA00023096"/>
    </source>
</evidence>
<dbReference type="CDD" id="cd00003">
    <property type="entry name" value="PNPsynthase"/>
    <property type="match status" value="1"/>
</dbReference>
<dbReference type="PATRIC" id="fig|1313304.3.peg.562"/>
<dbReference type="InterPro" id="IPR013785">
    <property type="entry name" value="Aldolase_TIM"/>
</dbReference>
<accession>U7D7A4</accession>
<evidence type="ECO:0000256" key="1">
    <source>
        <dbReference type="ARBA" id="ARBA00022490"/>
    </source>
</evidence>
<dbReference type="NCBIfam" id="NF003625">
    <property type="entry name" value="PRK05265.1-3"/>
    <property type="match status" value="1"/>
</dbReference>
<feature type="binding site" evidence="4">
    <location>
        <position position="50"/>
    </location>
    <ligand>
        <name>1-deoxy-D-xylulose 5-phosphate</name>
        <dbReference type="ChEBI" id="CHEBI:57792"/>
    </ligand>
</feature>
<organism evidence="6 7">
    <name type="scientific">Chitinivibrio alkaliphilus ACht1</name>
    <dbReference type="NCBI Taxonomy" id="1313304"/>
    <lineage>
        <taxon>Bacteria</taxon>
        <taxon>Pseudomonadati</taxon>
        <taxon>Fibrobacterota</taxon>
        <taxon>Chitinivibrionia</taxon>
        <taxon>Chitinivibrionales</taxon>
        <taxon>Chitinivibrionaceae</taxon>
        <taxon>Chitinivibrio</taxon>
    </lineage>
</organism>
<comment type="catalytic activity">
    <reaction evidence="4">
        <text>3-amino-2-oxopropyl phosphate + 1-deoxy-D-xylulose 5-phosphate = pyridoxine 5'-phosphate + phosphate + 2 H2O + H(+)</text>
        <dbReference type="Rhea" id="RHEA:15265"/>
        <dbReference type="ChEBI" id="CHEBI:15377"/>
        <dbReference type="ChEBI" id="CHEBI:15378"/>
        <dbReference type="ChEBI" id="CHEBI:43474"/>
        <dbReference type="ChEBI" id="CHEBI:57279"/>
        <dbReference type="ChEBI" id="CHEBI:57792"/>
        <dbReference type="ChEBI" id="CHEBI:58589"/>
        <dbReference type="EC" id="2.6.99.2"/>
    </reaction>
</comment>
<comment type="pathway">
    <text evidence="4">Cofactor biosynthesis; pyridoxine 5'-phosphate biosynthesis; pyridoxine 5'-phosphate from D-erythrose 4-phosphate: step 5/5.</text>
</comment>
<feature type="binding site" evidence="4">
    <location>
        <position position="191"/>
    </location>
    <ligand>
        <name>3-amino-2-oxopropyl phosphate</name>
        <dbReference type="ChEBI" id="CHEBI:57279"/>
    </ligand>
</feature>
<dbReference type="AlphaFoldDB" id="U7D7A4"/>
<feature type="active site" description="Proton acceptor" evidence="4">
    <location>
        <position position="70"/>
    </location>
</feature>
<feature type="site" description="Transition state stabilizer" evidence="4">
    <location>
        <position position="151"/>
    </location>
</feature>
<proteinExistence type="inferred from homology"/>
<keyword evidence="3 4" id="KW-0664">Pyridoxine biosynthesis</keyword>
<evidence type="ECO:0000256" key="4">
    <source>
        <dbReference type="HAMAP-Rule" id="MF_00279"/>
    </source>
</evidence>
<comment type="subunit">
    <text evidence="4">Homooctamer; tetramer of dimers.</text>
</comment>
<dbReference type="PANTHER" id="PTHR30456">
    <property type="entry name" value="PYRIDOXINE 5'-PHOSPHATE SYNTHASE"/>
    <property type="match status" value="1"/>
</dbReference>
<sequence length="241" mass="26573">MATLGVNIDHIATLRQARGGVEPEPVHGASVAEIAGCHGITAHLREDRRHMIDRDIYVLKEAITCPLNLEMALTEEMVSIACDVRPYMTTIVPEKREERTTEGGLIVQGREKEISPLIQKLQENNTIVSIFIDPDFQQIKAAKKTGATHIELHTGYYANAQGAAQKEELEKLSEASEYAHKLGFTVNAGHGLNYHNTAPIAQLPHMNELNIGHSIISRAVFVGLERAVQEMLRLINTGSLV</sequence>
<dbReference type="RefSeq" id="WP_022636114.1">
    <property type="nucleotide sequence ID" value="NZ_ASJR01000004.1"/>
</dbReference>
<dbReference type="NCBIfam" id="NF003627">
    <property type="entry name" value="PRK05265.1-5"/>
    <property type="match status" value="1"/>
</dbReference>
<dbReference type="InterPro" id="IPR036130">
    <property type="entry name" value="Pyridoxine-5'_phos_synth"/>
</dbReference>
<dbReference type="Pfam" id="PF03740">
    <property type="entry name" value="PdxJ"/>
    <property type="match status" value="1"/>
</dbReference>
<dbReference type="InterPro" id="IPR004569">
    <property type="entry name" value="PyrdxlP_synth_PdxJ"/>
</dbReference>
<dbReference type="PANTHER" id="PTHR30456:SF0">
    <property type="entry name" value="PYRIDOXINE 5'-PHOSPHATE SYNTHASE"/>
    <property type="match status" value="1"/>
</dbReference>
<dbReference type="EMBL" id="ASJR01000004">
    <property type="protein sequence ID" value="ERP38815.1"/>
    <property type="molecule type" value="Genomic_DNA"/>
</dbReference>
<dbReference type="GO" id="GO:0033856">
    <property type="term" value="F:pyridoxine 5'-phosphate synthase activity"/>
    <property type="evidence" value="ECO:0007669"/>
    <property type="project" value="UniProtKB-UniRule"/>
</dbReference>
<dbReference type="UniPathway" id="UPA00244">
    <property type="reaction ID" value="UER00313"/>
</dbReference>
<dbReference type="EC" id="2.6.99.2" evidence="4 5"/>
<evidence type="ECO:0000256" key="5">
    <source>
        <dbReference type="NCBIfam" id="TIGR00559"/>
    </source>
</evidence>
<comment type="similarity">
    <text evidence="4">Belongs to the PNP synthase family.</text>
</comment>